<evidence type="ECO:0000313" key="2">
    <source>
        <dbReference type="Proteomes" id="UP001209878"/>
    </source>
</evidence>
<proteinExistence type="predicted"/>
<dbReference type="Proteomes" id="UP001209878">
    <property type="component" value="Unassembled WGS sequence"/>
</dbReference>
<dbReference type="EMBL" id="JAODUO010001658">
    <property type="protein sequence ID" value="KAK2160280.1"/>
    <property type="molecule type" value="Genomic_DNA"/>
</dbReference>
<evidence type="ECO:0000313" key="1">
    <source>
        <dbReference type="EMBL" id="KAK2160280.1"/>
    </source>
</evidence>
<accession>A0AAD9JX29</accession>
<protein>
    <submittedName>
        <fullName evidence="1">Uncharacterized protein</fullName>
    </submittedName>
</protein>
<dbReference type="InterPro" id="IPR027897">
    <property type="entry name" value="DUF4559"/>
</dbReference>
<dbReference type="AlphaFoldDB" id="A0AAD9JX29"/>
<sequence length="177" mass="20506">MAVLDRFQDPDYLNWLKAGQALLCTAEGIYDFCEGPIKQYHQDLQNKYPWKACKSNCSRDAKRCGVCTNRLNDWKKEIPSQLTTGKSVPCWDNVRMDMWQAKFWETAKAFMTHGQKSRTGPSDTDPIGLLQLVLNCKLFTNRVSKIQSFEEVSIRIVMKHFVCHVTIRMRSYALICD</sequence>
<keyword evidence="2" id="KW-1185">Reference proteome</keyword>
<name>A0AAD9JX29_RIDPI</name>
<comment type="caution">
    <text evidence="1">The sequence shown here is derived from an EMBL/GenBank/DDBJ whole genome shotgun (WGS) entry which is preliminary data.</text>
</comment>
<dbReference type="PANTHER" id="PTHR35083">
    <property type="entry name" value="RGD1565685 PROTEIN"/>
    <property type="match status" value="1"/>
</dbReference>
<reference evidence="1" key="1">
    <citation type="journal article" date="2023" name="Mol. Biol. Evol.">
        <title>Third-Generation Sequencing Reveals the Adaptive Role of the Epigenome in Three Deep-Sea Polychaetes.</title>
        <authorList>
            <person name="Perez M."/>
            <person name="Aroh O."/>
            <person name="Sun Y."/>
            <person name="Lan Y."/>
            <person name="Juniper S.K."/>
            <person name="Young C.R."/>
            <person name="Angers B."/>
            <person name="Qian P.Y."/>
        </authorList>
    </citation>
    <scope>NUCLEOTIDE SEQUENCE</scope>
    <source>
        <strain evidence="1">R07B-5</strain>
    </source>
</reference>
<gene>
    <name evidence="1" type="ORF">NP493_1658g00005</name>
</gene>
<organism evidence="1 2">
    <name type="scientific">Ridgeia piscesae</name>
    <name type="common">Tubeworm</name>
    <dbReference type="NCBI Taxonomy" id="27915"/>
    <lineage>
        <taxon>Eukaryota</taxon>
        <taxon>Metazoa</taxon>
        <taxon>Spiralia</taxon>
        <taxon>Lophotrochozoa</taxon>
        <taxon>Annelida</taxon>
        <taxon>Polychaeta</taxon>
        <taxon>Sedentaria</taxon>
        <taxon>Canalipalpata</taxon>
        <taxon>Sabellida</taxon>
        <taxon>Siboglinidae</taxon>
        <taxon>Ridgeia</taxon>
    </lineage>
</organism>
<dbReference type="PANTHER" id="PTHR35083:SF1">
    <property type="entry name" value="RGD1565685 PROTEIN"/>
    <property type="match status" value="1"/>
</dbReference>
<dbReference type="Pfam" id="PF15112">
    <property type="entry name" value="DUF4559"/>
    <property type="match status" value="1"/>
</dbReference>